<dbReference type="GeneID" id="300932151"/>
<dbReference type="OrthoDB" id="9802752at2"/>
<dbReference type="RefSeq" id="WP_090431179.1">
    <property type="nucleotide sequence ID" value="NZ_FNJJ01000007.1"/>
</dbReference>
<dbReference type="GO" id="GO:0016301">
    <property type="term" value="F:kinase activity"/>
    <property type="evidence" value="ECO:0007669"/>
    <property type="project" value="InterPro"/>
</dbReference>
<dbReference type="NCBIfam" id="TIGR01550">
    <property type="entry name" value="DOC_P1"/>
    <property type="match status" value="1"/>
</dbReference>
<dbReference type="PANTHER" id="PTHR39426">
    <property type="entry name" value="HOMOLOGY TO DEATH-ON-CURING PROTEIN OF PHAGE P1"/>
    <property type="match status" value="1"/>
</dbReference>
<gene>
    <name evidence="2" type="ORF">SAMN05216213_107161</name>
</gene>
<evidence type="ECO:0000313" key="3">
    <source>
        <dbReference type="Proteomes" id="UP000199460"/>
    </source>
</evidence>
<sequence length="246" mass="27444">MAWLPDHEDVAGIHNQLTAIFEHEEDPISPPGIKSSELLESACSRPHTGMGGVDKYESLEEKVAALFHSLTKNHAFHNGNKRTALVTALTVLYRNDRRLDNSVTDDNVYDFVVSVTADEYPEPEHGLNADSIVSEIAAWFKERSTPNNPRPSSMKTSDFLRRCEQAGASIKDAKGGSYVINKGQKSIRISRSTRQLDGMAILTYLRRLGLSESASGVSMDEFQDGYSDERSQIYRYMTALKRLAKT</sequence>
<name>A0A1H0WLJ9_9GAMM</name>
<organism evidence="2 3">
    <name type="scientific">Ectopseudomonas guguanensis</name>
    <dbReference type="NCBI Taxonomy" id="1198456"/>
    <lineage>
        <taxon>Bacteria</taxon>
        <taxon>Pseudomonadati</taxon>
        <taxon>Pseudomonadota</taxon>
        <taxon>Gammaproteobacteria</taxon>
        <taxon>Pseudomonadales</taxon>
        <taxon>Pseudomonadaceae</taxon>
        <taxon>Ectopseudomonas</taxon>
    </lineage>
</organism>
<dbReference type="InterPro" id="IPR003812">
    <property type="entry name" value="Fido"/>
</dbReference>
<dbReference type="InterPro" id="IPR053737">
    <property type="entry name" value="Type_II_TA_Toxin"/>
</dbReference>
<dbReference type="PROSITE" id="PS51459">
    <property type="entry name" value="FIDO"/>
    <property type="match status" value="1"/>
</dbReference>
<dbReference type="InterPro" id="IPR006440">
    <property type="entry name" value="Doc"/>
</dbReference>
<protein>
    <submittedName>
        <fullName evidence="2">Death-on-curing family protein</fullName>
    </submittedName>
</protein>
<dbReference type="EMBL" id="FNJJ01000007">
    <property type="protein sequence ID" value="SDP91498.1"/>
    <property type="molecule type" value="Genomic_DNA"/>
</dbReference>
<keyword evidence="3" id="KW-1185">Reference proteome</keyword>
<dbReference type="Gene3D" id="1.20.120.1870">
    <property type="entry name" value="Fic/DOC protein, Fido domain"/>
    <property type="match status" value="1"/>
</dbReference>
<dbReference type="Pfam" id="PF02661">
    <property type="entry name" value="Fic"/>
    <property type="match status" value="1"/>
</dbReference>
<accession>A0A1H0WLJ9</accession>
<dbReference type="PANTHER" id="PTHR39426:SF1">
    <property type="entry name" value="HOMOLOGY TO DEATH-ON-CURING PROTEIN OF PHAGE P1"/>
    <property type="match status" value="1"/>
</dbReference>
<dbReference type="AlphaFoldDB" id="A0A1H0WLJ9"/>
<evidence type="ECO:0000259" key="1">
    <source>
        <dbReference type="PROSITE" id="PS51459"/>
    </source>
</evidence>
<evidence type="ECO:0000313" key="2">
    <source>
        <dbReference type="EMBL" id="SDP91498.1"/>
    </source>
</evidence>
<feature type="domain" description="Fido" evidence="1">
    <location>
        <begin position="5"/>
        <end position="142"/>
    </location>
</feature>
<dbReference type="Proteomes" id="UP000199460">
    <property type="component" value="Unassembled WGS sequence"/>
</dbReference>
<proteinExistence type="predicted"/>
<reference evidence="3" key="1">
    <citation type="submission" date="2016-10" db="EMBL/GenBank/DDBJ databases">
        <authorList>
            <person name="Varghese N."/>
            <person name="Submissions S."/>
        </authorList>
    </citation>
    <scope>NUCLEOTIDE SEQUENCE [LARGE SCALE GENOMIC DNA]</scope>
    <source>
        <strain evidence="3">JCM 18416</strain>
    </source>
</reference>